<organism evidence="2 3">
    <name type="scientific">Mycena maculata</name>
    <dbReference type="NCBI Taxonomy" id="230809"/>
    <lineage>
        <taxon>Eukaryota</taxon>
        <taxon>Fungi</taxon>
        <taxon>Dikarya</taxon>
        <taxon>Basidiomycota</taxon>
        <taxon>Agaricomycotina</taxon>
        <taxon>Agaricomycetes</taxon>
        <taxon>Agaricomycetidae</taxon>
        <taxon>Agaricales</taxon>
        <taxon>Marasmiineae</taxon>
        <taxon>Mycenaceae</taxon>
        <taxon>Mycena</taxon>
    </lineage>
</organism>
<feature type="region of interest" description="Disordered" evidence="1">
    <location>
        <begin position="37"/>
        <end position="59"/>
    </location>
</feature>
<proteinExistence type="predicted"/>
<evidence type="ECO:0000313" key="3">
    <source>
        <dbReference type="Proteomes" id="UP001215280"/>
    </source>
</evidence>
<feature type="compositionally biased region" description="Polar residues" evidence="1">
    <location>
        <begin position="38"/>
        <end position="47"/>
    </location>
</feature>
<protein>
    <submittedName>
        <fullName evidence="2">Uncharacterized protein</fullName>
    </submittedName>
</protein>
<dbReference type="AlphaFoldDB" id="A0AAD7MRN0"/>
<comment type="caution">
    <text evidence="2">The sequence shown here is derived from an EMBL/GenBank/DDBJ whole genome shotgun (WGS) entry which is preliminary data.</text>
</comment>
<evidence type="ECO:0000313" key="2">
    <source>
        <dbReference type="EMBL" id="KAJ7728960.1"/>
    </source>
</evidence>
<feature type="compositionally biased region" description="Basic and acidic residues" evidence="1">
    <location>
        <begin position="72"/>
        <end position="88"/>
    </location>
</feature>
<feature type="region of interest" description="Disordered" evidence="1">
    <location>
        <begin position="72"/>
        <end position="104"/>
    </location>
</feature>
<gene>
    <name evidence="2" type="ORF">DFH07DRAFT_945684</name>
</gene>
<dbReference type="Proteomes" id="UP001215280">
    <property type="component" value="Unassembled WGS sequence"/>
</dbReference>
<dbReference type="EMBL" id="JARJLG010000201">
    <property type="protein sequence ID" value="KAJ7728960.1"/>
    <property type="molecule type" value="Genomic_DNA"/>
</dbReference>
<name>A0AAD7MRN0_9AGAR</name>
<feature type="compositionally biased region" description="Polar residues" evidence="1">
    <location>
        <begin position="148"/>
        <end position="164"/>
    </location>
</feature>
<accession>A0AAD7MRN0</accession>
<feature type="region of interest" description="Disordered" evidence="1">
    <location>
        <begin position="123"/>
        <end position="187"/>
    </location>
</feature>
<evidence type="ECO:0000256" key="1">
    <source>
        <dbReference type="SAM" id="MobiDB-lite"/>
    </source>
</evidence>
<sequence length="187" mass="20439">MMGSMKGVRGTRIYATSAMRFLIFLGSVGGRFGETRCSDNVSRSSGKPTGDWQENPLSNNFEDIGVFSKLQRDGENRELDVKGKDARPRGGGKGGGRQTRSSPSYQVQVSIIYVSLLGLSASSKRRRPSRAPETDAGLEISKERGKPKTSQLLRPQEVLQSPAWQTGRDLPTTADLLGIEGQKKRHS</sequence>
<keyword evidence="3" id="KW-1185">Reference proteome</keyword>
<reference evidence="2" key="1">
    <citation type="submission" date="2023-03" db="EMBL/GenBank/DDBJ databases">
        <title>Massive genome expansion in bonnet fungi (Mycena s.s.) driven by repeated elements and novel gene families across ecological guilds.</title>
        <authorList>
            <consortium name="Lawrence Berkeley National Laboratory"/>
            <person name="Harder C.B."/>
            <person name="Miyauchi S."/>
            <person name="Viragh M."/>
            <person name="Kuo A."/>
            <person name="Thoen E."/>
            <person name="Andreopoulos B."/>
            <person name="Lu D."/>
            <person name="Skrede I."/>
            <person name="Drula E."/>
            <person name="Henrissat B."/>
            <person name="Morin E."/>
            <person name="Kohler A."/>
            <person name="Barry K."/>
            <person name="LaButti K."/>
            <person name="Morin E."/>
            <person name="Salamov A."/>
            <person name="Lipzen A."/>
            <person name="Mereny Z."/>
            <person name="Hegedus B."/>
            <person name="Baldrian P."/>
            <person name="Stursova M."/>
            <person name="Weitz H."/>
            <person name="Taylor A."/>
            <person name="Grigoriev I.V."/>
            <person name="Nagy L.G."/>
            <person name="Martin F."/>
            <person name="Kauserud H."/>
        </authorList>
    </citation>
    <scope>NUCLEOTIDE SEQUENCE</scope>
    <source>
        <strain evidence="2">CBHHK188m</strain>
    </source>
</reference>